<dbReference type="AlphaFoldDB" id="A0A0M3J683"/>
<organism evidence="4">
    <name type="scientific">Anisakis simplex</name>
    <name type="common">Herring worm</name>
    <dbReference type="NCBI Taxonomy" id="6269"/>
    <lineage>
        <taxon>Eukaryota</taxon>
        <taxon>Metazoa</taxon>
        <taxon>Ecdysozoa</taxon>
        <taxon>Nematoda</taxon>
        <taxon>Chromadorea</taxon>
        <taxon>Rhabditida</taxon>
        <taxon>Spirurina</taxon>
        <taxon>Ascaridomorpha</taxon>
        <taxon>Ascaridoidea</taxon>
        <taxon>Anisakidae</taxon>
        <taxon>Anisakis</taxon>
        <taxon>Anisakis simplex complex</taxon>
    </lineage>
</organism>
<sequence length="112" mass="12530">DNSQSFRTEKITSESICCNNERIHQVAWEHEEYKEKAKAERLRKELGLDDSRDSRANGREGNQTEFVSFDDHISVMESARGSATNVWSTSSLPGIVYTSRIGKSTSNSGAKS</sequence>
<keyword evidence="3" id="KW-1185">Reference proteome</keyword>
<feature type="compositionally biased region" description="Basic and acidic residues" evidence="1">
    <location>
        <begin position="43"/>
        <end position="58"/>
    </location>
</feature>
<gene>
    <name evidence="2" type="ORF">ASIM_LOCUS2916</name>
</gene>
<name>A0A0M3J683_ANISI</name>
<evidence type="ECO:0000256" key="1">
    <source>
        <dbReference type="SAM" id="MobiDB-lite"/>
    </source>
</evidence>
<reference evidence="4" key="1">
    <citation type="submission" date="2017-02" db="UniProtKB">
        <authorList>
            <consortium name="WormBaseParasite"/>
        </authorList>
    </citation>
    <scope>IDENTIFICATION</scope>
</reference>
<protein>
    <submittedName>
        <fullName evidence="4">LsmAD domain-containing protein</fullName>
    </submittedName>
</protein>
<dbReference type="WBParaSite" id="ASIM_0000306801-mRNA-1">
    <property type="protein sequence ID" value="ASIM_0000306801-mRNA-1"/>
    <property type="gene ID" value="ASIM_0000306801"/>
</dbReference>
<evidence type="ECO:0000313" key="3">
    <source>
        <dbReference type="Proteomes" id="UP000267096"/>
    </source>
</evidence>
<dbReference type="EMBL" id="UYRR01004183">
    <property type="protein sequence ID" value="VDK20826.1"/>
    <property type="molecule type" value="Genomic_DNA"/>
</dbReference>
<reference evidence="2 3" key="2">
    <citation type="submission" date="2018-11" db="EMBL/GenBank/DDBJ databases">
        <authorList>
            <consortium name="Pathogen Informatics"/>
        </authorList>
    </citation>
    <scope>NUCLEOTIDE SEQUENCE [LARGE SCALE GENOMIC DNA]</scope>
</reference>
<evidence type="ECO:0000313" key="2">
    <source>
        <dbReference type="EMBL" id="VDK20826.1"/>
    </source>
</evidence>
<dbReference type="Proteomes" id="UP000267096">
    <property type="component" value="Unassembled WGS sequence"/>
</dbReference>
<evidence type="ECO:0000313" key="4">
    <source>
        <dbReference type="WBParaSite" id="ASIM_0000306801-mRNA-1"/>
    </source>
</evidence>
<accession>A0A0M3J683</accession>
<feature type="region of interest" description="Disordered" evidence="1">
    <location>
        <begin position="43"/>
        <end position="64"/>
    </location>
</feature>
<proteinExistence type="predicted"/>